<evidence type="ECO:0000256" key="10">
    <source>
        <dbReference type="ARBA" id="ARBA00022723"/>
    </source>
</evidence>
<evidence type="ECO:0000256" key="8">
    <source>
        <dbReference type="ARBA" id="ARBA00019357"/>
    </source>
</evidence>
<dbReference type="PANTHER" id="PTHR11136:SF0">
    <property type="entry name" value="DIHYDROFOLATE SYNTHETASE-RELATED"/>
    <property type="match status" value="1"/>
</dbReference>
<evidence type="ECO:0000256" key="13">
    <source>
        <dbReference type="ARBA" id="ARBA00022842"/>
    </source>
</evidence>
<reference evidence="24" key="1">
    <citation type="journal article" date="2020" name="mSystems">
        <title>Genome- and Community-Level Interaction Insights into Carbon Utilization and Element Cycling Functions of Hydrothermarchaeota in Hydrothermal Sediment.</title>
        <authorList>
            <person name="Zhou Z."/>
            <person name="Liu Y."/>
            <person name="Xu W."/>
            <person name="Pan J."/>
            <person name="Luo Z.H."/>
            <person name="Li M."/>
        </authorList>
    </citation>
    <scope>NUCLEOTIDE SEQUENCE [LARGE SCALE GENOMIC DNA]</scope>
    <source>
        <strain evidence="24">SpSt-210</strain>
    </source>
</reference>
<name>A0A831WYC7_9BACT</name>
<keyword evidence="10" id="KW-0479">Metal-binding</keyword>
<dbReference type="Gene3D" id="3.90.190.20">
    <property type="entry name" value="Mur ligase, C-terminal domain"/>
    <property type="match status" value="1"/>
</dbReference>
<evidence type="ECO:0000256" key="6">
    <source>
        <dbReference type="ARBA" id="ARBA00013023"/>
    </source>
</evidence>
<comment type="pathway">
    <text evidence="4">Cofactor biosynthesis; tetrahydrofolylpolyglutamate biosynthesis.</text>
</comment>
<evidence type="ECO:0000256" key="19">
    <source>
        <dbReference type="ARBA" id="ARBA00047808"/>
    </source>
</evidence>
<dbReference type="GO" id="GO:0004326">
    <property type="term" value="F:tetrahydrofolylpolyglutamate synthase activity"/>
    <property type="evidence" value="ECO:0007669"/>
    <property type="project" value="UniProtKB-EC"/>
</dbReference>
<comment type="catalytic activity">
    <reaction evidence="18">
        <text>(6S)-5,6,7,8-tetrahydrofolyl-(gamma-L-Glu)(n) + L-glutamate + ATP = (6S)-5,6,7,8-tetrahydrofolyl-(gamma-L-Glu)(n+1) + ADP + phosphate + H(+)</text>
        <dbReference type="Rhea" id="RHEA:10580"/>
        <dbReference type="Rhea" id="RHEA-COMP:14738"/>
        <dbReference type="Rhea" id="RHEA-COMP:14740"/>
        <dbReference type="ChEBI" id="CHEBI:15378"/>
        <dbReference type="ChEBI" id="CHEBI:29985"/>
        <dbReference type="ChEBI" id="CHEBI:30616"/>
        <dbReference type="ChEBI" id="CHEBI:43474"/>
        <dbReference type="ChEBI" id="CHEBI:141005"/>
        <dbReference type="ChEBI" id="CHEBI:456216"/>
        <dbReference type="EC" id="6.3.2.17"/>
    </reaction>
</comment>
<dbReference type="FunFam" id="3.40.1190.10:FF:000011">
    <property type="entry name" value="Folylpolyglutamate synthase/dihydrofolate synthase"/>
    <property type="match status" value="1"/>
</dbReference>
<dbReference type="GO" id="GO:0046656">
    <property type="term" value="P:folic acid biosynthetic process"/>
    <property type="evidence" value="ECO:0007669"/>
    <property type="project" value="UniProtKB-KW"/>
</dbReference>
<dbReference type="GO" id="GO:0005737">
    <property type="term" value="C:cytoplasm"/>
    <property type="evidence" value="ECO:0007669"/>
    <property type="project" value="TreeGrafter"/>
</dbReference>
<dbReference type="PROSITE" id="PS01012">
    <property type="entry name" value="FOLYLPOLYGLU_SYNT_2"/>
    <property type="match status" value="1"/>
</dbReference>
<dbReference type="GO" id="GO:0046872">
    <property type="term" value="F:metal ion binding"/>
    <property type="evidence" value="ECO:0007669"/>
    <property type="project" value="UniProtKB-KW"/>
</dbReference>
<evidence type="ECO:0000256" key="9">
    <source>
        <dbReference type="ARBA" id="ARBA00022598"/>
    </source>
</evidence>
<proteinExistence type="inferred from homology"/>
<keyword evidence="14" id="KW-0289">Folate biosynthesis</keyword>
<dbReference type="Pfam" id="PF08245">
    <property type="entry name" value="Mur_ligase_M"/>
    <property type="match status" value="1"/>
</dbReference>
<comment type="similarity">
    <text evidence="5">Belongs to the folylpolyglutamate synthase family.</text>
</comment>
<dbReference type="PROSITE" id="PS01011">
    <property type="entry name" value="FOLYLPOLYGLU_SYNT_1"/>
    <property type="match status" value="1"/>
</dbReference>
<comment type="cofactor">
    <cofactor evidence="1">
        <name>Mg(2+)</name>
        <dbReference type="ChEBI" id="CHEBI:18420"/>
    </cofactor>
</comment>
<evidence type="ECO:0000256" key="3">
    <source>
        <dbReference type="ARBA" id="ARBA00004799"/>
    </source>
</evidence>
<feature type="domain" description="Mur ligase central" evidence="23">
    <location>
        <begin position="54"/>
        <end position="277"/>
    </location>
</feature>
<evidence type="ECO:0000256" key="4">
    <source>
        <dbReference type="ARBA" id="ARBA00005150"/>
    </source>
</evidence>
<dbReference type="GO" id="GO:0005524">
    <property type="term" value="F:ATP binding"/>
    <property type="evidence" value="ECO:0007669"/>
    <property type="project" value="UniProtKB-KW"/>
</dbReference>
<dbReference type="Gene3D" id="3.40.1190.10">
    <property type="entry name" value="Mur-like, catalytic domain"/>
    <property type="match status" value="1"/>
</dbReference>
<dbReference type="SUPFAM" id="SSF53244">
    <property type="entry name" value="MurD-like peptide ligases, peptide-binding domain"/>
    <property type="match status" value="1"/>
</dbReference>
<evidence type="ECO:0000256" key="11">
    <source>
        <dbReference type="ARBA" id="ARBA00022741"/>
    </source>
</evidence>
<protein>
    <recommendedName>
        <fullName evidence="8">Dihydrofolate synthase/folylpolyglutamate synthase</fullName>
        <ecNumber evidence="6">6.3.2.12</ecNumber>
        <ecNumber evidence="7">6.3.2.17</ecNumber>
    </recommendedName>
    <alternativeName>
        <fullName evidence="17">Folylpoly-gamma-glutamate synthetase-dihydrofolate synthetase</fullName>
    </alternativeName>
    <alternativeName>
        <fullName evidence="15">Folylpolyglutamate synthetase</fullName>
    </alternativeName>
    <alternativeName>
        <fullName evidence="16">Tetrahydrofolylpolyglutamate synthase</fullName>
    </alternativeName>
</protein>
<dbReference type="InterPro" id="IPR001645">
    <property type="entry name" value="Folylpolyglutamate_synth"/>
</dbReference>
<dbReference type="PANTHER" id="PTHR11136">
    <property type="entry name" value="FOLYLPOLYGLUTAMATE SYNTHASE-RELATED"/>
    <property type="match status" value="1"/>
</dbReference>
<comment type="catalytic activity">
    <reaction evidence="19">
        <text>10-formyltetrahydrofolyl-(gamma-L-Glu)(n) + L-glutamate + ATP = 10-formyltetrahydrofolyl-(gamma-L-Glu)(n+1) + ADP + phosphate + H(+)</text>
        <dbReference type="Rhea" id="RHEA:51904"/>
        <dbReference type="Rhea" id="RHEA-COMP:13088"/>
        <dbReference type="Rhea" id="RHEA-COMP:14300"/>
        <dbReference type="ChEBI" id="CHEBI:15378"/>
        <dbReference type="ChEBI" id="CHEBI:29985"/>
        <dbReference type="ChEBI" id="CHEBI:30616"/>
        <dbReference type="ChEBI" id="CHEBI:43474"/>
        <dbReference type="ChEBI" id="CHEBI:134413"/>
        <dbReference type="ChEBI" id="CHEBI:456216"/>
        <dbReference type="EC" id="6.3.2.17"/>
    </reaction>
</comment>
<comment type="catalytic activity">
    <reaction evidence="21">
        <text>7,8-dihydropteroate + L-glutamate + ATP = 7,8-dihydrofolate + ADP + phosphate + H(+)</text>
        <dbReference type="Rhea" id="RHEA:23584"/>
        <dbReference type="ChEBI" id="CHEBI:15378"/>
        <dbReference type="ChEBI" id="CHEBI:17839"/>
        <dbReference type="ChEBI" id="CHEBI:29985"/>
        <dbReference type="ChEBI" id="CHEBI:30616"/>
        <dbReference type="ChEBI" id="CHEBI:43474"/>
        <dbReference type="ChEBI" id="CHEBI:57451"/>
        <dbReference type="ChEBI" id="CHEBI:456216"/>
        <dbReference type="EC" id="6.3.2.12"/>
    </reaction>
</comment>
<keyword evidence="13" id="KW-0460">Magnesium</keyword>
<dbReference type="NCBIfam" id="TIGR01499">
    <property type="entry name" value="folC"/>
    <property type="match status" value="1"/>
</dbReference>
<feature type="domain" description="Mur ligase C-terminal" evidence="22">
    <location>
        <begin position="304"/>
        <end position="413"/>
    </location>
</feature>
<dbReference type="InterPro" id="IPR036615">
    <property type="entry name" value="Mur_ligase_C_dom_sf"/>
</dbReference>
<keyword evidence="11" id="KW-0547">Nucleotide-binding</keyword>
<dbReference type="EC" id="6.3.2.17" evidence="7"/>
<accession>A0A831WYC7</accession>
<dbReference type="EC" id="6.3.2.12" evidence="6"/>
<comment type="function">
    <text evidence="2">Functions in two distinct reactions of the de novo folate biosynthetic pathway. Catalyzes the addition of a glutamate residue to dihydropteroate (7,8-dihydropteroate or H2Pte) to form dihydrofolate (7,8-dihydrofolate monoglutamate or H2Pte-Glu). Also catalyzes successive additions of L-glutamate to tetrahydrofolate or 10-formyltetrahydrofolate or 5,10-methylenetetrahydrofolate, leading to folylpolyglutamate derivatives.</text>
</comment>
<evidence type="ECO:0000256" key="7">
    <source>
        <dbReference type="ARBA" id="ARBA00013025"/>
    </source>
</evidence>
<dbReference type="EMBL" id="DSIY01000113">
    <property type="protein sequence ID" value="HEG90758.1"/>
    <property type="molecule type" value="Genomic_DNA"/>
</dbReference>
<evidence type="ECO:0000256" key="14">
    <source>
        <dbReference type="ARBA" id="ARBA00022909"/>
    </source>
</evidence>
<organism evidence="24">
    <name type="scientific">Thermorudis peleae</name>
    <dbReference type="NCBI Taxonomy" id="1382356"/>
    <lineage>
        <taxon>Bacteria</taxon>
        <taxon>Pseudomonadati</taxon>
        <taxon>Thermomicrobiota</taxon>
        <taxon>Thermomicrobia</taxon>
        <taxon>Thermomicrobia incertae sedis</taxon>
        <taxon>Thermorudis</taxon>
    </lineage>
</organism>
<evidence type="ECO:0000256" key="20">
    <source>
        <dbReference type="ARBA" id="ARBA00049035"/>
    </source>
</evidence>
<evidence type="ECO:0000256" key="18">
    <source>
        <dbReference type="ARBA" id="ARBA00047493"/>
    </source>
</evidence>
<evidence type="ECO:0000256" key="1">
    <source>
        <dbReference type="ARBA" id="ARBA00001946"/>
    </source>
</evidence>
<comment type="pathway">
    <text evidence="3">Cofactor biosynthesis; tetrahydrofolate biosynthesis; 7,8-dihydrofolate from 2-amino-4-hydroxy-6-hydroxymethyl-7,8-dihydropteridine diphosphate and 4-aminobenzoate: step 2/2.</text>
</comment>
<dbReference type="InterPro" id="IPR036565">
    <property type="entry name" value="Mur-like_cat_sf"/>
</dbReference>
<evidence type="ECO:0000256" key="15">
    <source>
        <dbReference type="ARBA" id="ARBA00030048"/>
    </source>
</evidence>
<dbReference type="GO" id="GO:0008841">
    <property type="term" value="F:dihydrofolate synthase activity"/>
    <property type="evidence" value="ECO:0007669"/>
    <property type="project" value="UniProtKB-EC"/>
</dbReference>
<comment type="caution">
    <text evidence="24">The sequence shown here is derived from an EMBL/GenBank/DDBJ whole genome shotgun (WGS) entry which is preliminary data.</text>
</comment>
<keyword evidence="9" id="KW-0436">Ligase</keyword>
<dbReference type="SUPFAM" id="SSF53623">
    <property type="entry name" value="MurD-like peptide ligases, catalytic domain"/>
    <property type="match status" value="1"/>
</dbReference>
<evidence type="ECO:0000256" key="5">
    <source>
        <dbReference type="ARBA" id="ARBA00008276"/>
    </source>
</evidence>
<evidence type="ECO:0000256" key="21">
    <source>
        <dbReference type="ARBA" id="ARBA00049161"/>
    </source>
</evidence>
<dbReference type="InterPro" id="IPR013221">
    <property type="entry name" value="Mur_ligase_cen"/>
</dbReference>
<dbReference type="InterPro" id="IPR004101">
    <property type="entry name" value="Mur_ligase_C"/>
</dbReference>
<dbReference type="Pfam" id="PF02875">
    <property type="entry name" value="Mur_ligase_C"/>
    <property type="match status" value="1"/>
</dbReference>
<evidence type="ECO:0000259" key="22">
    <source>
        <dbReference type="Pfam" id="PF02875"/>
    </source>
</evidence>
<keyword evidence="12" id="KW-0067">ATP-binding</keyword>
<sequence>MDYLEALRYLSERSGYDRGFVSNPFEREGIGLERTAWILRAAGNPERRYPSVHVAGTKGKGSTAACLASVLGAAGYRVGLYTSPHLHTFRERIQISGQPINPELFAELTAELADANAALVGEHPDWGEATAFELATALALLAFARSRVDVAVVEVGLGGRLDATNVLLPEVAAITSISYDHMQILGSTLAEIAREKAGIIKPGRPVVSAPQHPEAEAVITRIAAERGVPLLLGGRDWAVEGSPVRFSFRGPGGELHGLRLALRGAHQIENAGVALAVGQLLGERGLPIPEPAIRRGLAEVQWPGRLEVVRERPLVVVDGAHNVDSAERLAQALRDEFAWRRLILILGVARDKDIPGIVRALAPLAEEVIAVASHSPRAAAPERILAAVGEIAPDVPARAAGSVAAALDALLIAERRLGPAQDVTTTECGEILDHQAKRGIGPHIGLTDRGLRSLCTGTGRGQCRVGAGRAGQGVTQ</sequence>
<evidence type="ECO:0000256" key="16">
    <source>
        <dbReference type="ARBA" id="ARBA00030592"/>
    </source>
</evidence>
<dbReference type="InterPro" id="IPR018109">
    <property type="entry name" value="Folylpolyglutamate_synth_CS"/>
</dbReference>
<comment type="catalytic activity">
    <reaction evidence="20">
        <text>(6R)-5,10-methylenetetrahydrofolyl-(gamma-L-Glu)(n) + L-glutamate + ATP = (6R)-5,10-methylenetetrahydrofolyl-(gamma-L-Glu)(n+1) + ADP + phosphate + H(+)</text>
        <dbReference type="Rhea" id="RHEA:51912"/>
        <dbReference type="Rhea" id="RHEA-COMP:13257"/>
        <dbReference type="Rhea" id="RHEA-COMP:13258"/>
        <dbReference type="ChEBI" id="CHEBI:15378"/>
        <dbReference type="ChEBI" id="CHEBI:29985"/>
        <dbReference type="ChEBI" id="CHEBI:30616"/>
        <dbReference type="ChEBI" id="CHEBI:43474"/>
        <dbReference type="ChEBI" id="CHEBI:136572"/>
        <dbReference type="ChEBI" id="CHEBI:456216"/>
        <dbReference type="EC" id="6.3.2.17"/>
    </reaction>
</comment>
<dbReference type="AlphaFoldDB" id="A0A831WYC7"/>
<gene>
    <name evidence="24" type="ORF">ENP34_04860</name>
</gene>
<evidence type="ECO:0000256" key="12">
    <source>
        <dbReference type="ARBA" id="ARBA00022840"/>
    </source>
</evidence>
<evidence type="ECO:0000256" key="17">
    <source>
        <dbReference type="ARBA" id="ARBA00032510"/>
    </source>
</evidence>
<evidence type="ECO:0000256" key="2">
    <source>
        <dbReference type="ARBA" id="ARBA00002714"/>
    </source>
</evidence>
<evidence type="ECO:0000259" key="23">
    <source>
        <dbReference type="Pfam" id="PF08245"/>
    </source>
</evidence>
<evidence type="ECO:0000313" key="24">
    <source>
        <dbReference type="EMBL" id="HEG90758.1"/>
    </source>
</evidence>